<dbReference type="InterPro" id="IPR041492">
    <property type="entry name" value="HAD_2"/>
</dbReference>
<dbReference type="PANTHER" id="PTHR43434">
    <property type="entry name" value="PHOSPHOGLYCOLATE PHOSPHATASE"/>
    <property type="match status" value="1"/>
</dbReference>
<evidence type="ECO:0000256" key="9">
    <source>
        <dbReference type="ARBA" id="ARBA00023277"/>
    </source>
</evidence>
<dbReference type="AlphaFoldDB" id="A0A1E7RDL0"/>
<sequence length="226" mass="25612">MHSLLDTTHRQLILFDLDGTLVDSARDLYRAMNLTLTDLGRPLVTESQVRVWIGKGASQLCACVIHHQDQYFDPEAHQQLLQHFLQIYQKNLCVDTTVYAGVLEFLQYCKAQNKTLVCVTNKPYQAAVELLRQINLLEYFSLVLGGDSLENRKPHPEPLLHAIEYFSQQKQNTLMIGDSRNDVEAARASGIDCIVLGYGYNHGEAIQACNPQMVIDNLQQLIPEQN</sequence>
<dbReference type="GO" id="GO:0005829">
    <property type="term" value="C:cytosol"/>
    <property type="evidence" value="ECO:0007669"/>
    <property type="project" value="TreeGrafter"/>
</dbReference>
<dbReference type="NCBIfam" id="NF009695">
    <property type="entry name" value="PRK13222.1-2"/>
    <property type="match status" value="1"/>
</dbReference>
<dbReference type="GO" id="GO:0008967">
    <property type="term" value="F:phosphoglycolate phosphatase activity"/>
    <property type="evidence" value="ECO:0007669"/>
    <property type="project" value="UniProtKB-EC"/>
</dbReference>
<dbReference type="SFLD" id="SFLDS00003">
    <property type="entry name" value="Haloacid_Dehalogenase"/>
    <property type="match status" value="1"/>
</dbReference>
<reference evidence="10 11" key="1">
    <citation type="submission" date="2016-09" db="EMBL/GenBank/DDBJ databases">
        <authorList>
            <person name="Capua I."/>
            <person name="De Benedictis P."/>
            <person name="Joannis T."/>
            <person name="Lombin L.H."/>
            <person name="Cattoli G."/>
        </authorList>
    </citation>
    <scope>NUCLEOTIDE SEQUENCE [LARGE SCALE GENOMIC DNA]</scope>
    <source>
        <strain evidence="10 11">ANC 4671</strain>
    </source>
</reference>
<evidence type="ECO:0000256" key="5">
    <source>
        <dbReference type="ARBA" id="ARBA00013078"/>
    </source>
</evidence>
<dbReference type="InterPro" id="IPR023214">
    <property type="entry name" value="HAD_sf"/>
</dbReference>
<dbReference type="SFLD" id="SFLDG01129">
    <property type="entry name" value="C1.5:_HAD__Beta-PGM__Phosphata"/>
    <property type="match status" value="1"/>
</dbReference>
<comment type="caution">
    <text evidence="10">The sequence shown here is derived from an EMBL/GenBank/DDBJ whole genome shotgun (WGS) entry which is preliminary data.</text>
</comment>
<dbReference type="Gene3D" id="3.40.50.1000">
    <property type="entry name" value="HAD superfamily/HAD-like"/>
    <property type="match status" value="1"/>
</dbReference>
<name>A0A1E7RDL0_9GAMM</name>
<dbReference type="Gene3D" id="1.10.150.240">
    <property type="entry name" value="Putative phosphatase, domain 2"/>
    <property type="match status" value="1"/>
</dbReference>
<evidence type="ECO:0000256" key="4">
    <source>
        <dbReference type="ARBA" id="ARBA00006171"/>
    </source>
</evidence>
<keyword evidence="11" id="KW-1185">Reference proteome</keyword>
<evidence type="ECO:0000256" key="8">
    <source>
        <dbReference type="ARBA" id="ARBA00022842"/>
    </source>
</evidence>
<dbReference type="NCBIfam" id="TIGR01549">
    <property type="entry name" value="HAD-SF-IA-v1"/>
    <property type="match status" value="1"/>
</dbReference>
<dbReference type="EC" id="3.1.3.18" evidence="5"/>
<evidence type="ECO:0000313" key="10">
    <source>
        <dbReference type="EMBL" id="OEY97255.1"/>
    </source>
</evidence>
<dbReference type="STRING" id="1262585.BJI46_02205"/>
<evidence type="ECO:0000256" key="6">
    <source>
        <dbReference type="ARBA" id="ARBA00022723"/>
    </source>
</evidence>
<accession>A0A1E7RDL0</accession>
<dbReference type="Pfam" id="PF13419">
    <property type="entry name" value="HAD_2"/>
    <property type="match status" value="1"/>
</dbReference>
<evidence type="ECO:0000256" key="7">
    <source>
        <dbReference type="ARBA" id="ARBA00022801"/>
    </source>
</evidence>
<comment type="similarity">
    <text evidence="4">Belongs to the HAD-like hydrolase superfamily. CbbY/CbbZ/Gph/YieH family.</text>
</comment>
<evidence type="ECO:0000256" key="2">
    <source>
        <dbReference type="ARBA" id="ARBA00001946"/>
    </source>
</evidence>
<evidence type="ECO:0000256" key="3">
    <source>
        <dbReference type="ARBA" id="ARBA00004818"/>
    </source>
</evidence>
<comment type="pathway">
    <text evidence="3">Organic acid metabolism; glycolate biosynthesis; glycolate from 2-phosphoglycolate: step 1/1.</text>
</comment>
<keyword evidence="8" id="KW-0460">Magnesium</keyword>
<dbReference type="NCBIfam" id="TIGR01449">
    <property type="entry name" value="PGP_bact"/>
    <property type="match status" value="1"/>
</dbReference>
<proteinExistence type="inferred from homology"/>
<dbReference type="PANTHER" id="PTHR43434:SF1">
    <property type="entry name" value="PHOSPHOGLYCOLATE PHOSPHATASE"/>
    <property type="match status" value="1"/>
</dbReference>
<dbReference type="InterPro" id="IPR023198">
    <property type="entry name" value="PGP-like_dom2"/>
</dbReference>
<dbReference type="InterPro" id="IPR037512">
    <property type="entry name" value="PGPase_prok"/>
</dbReference>
<dbReference type="InterPro" id="IPR050155">
    <property type="entry name" value="HAD-like_hydrolase_sf"/>
</dbReference>
<organism evidence="10 11">
    <name type="scientific">Acinetobacter qingfengensis</name>
    <dbReference type="NCBI Taxonomy" id="1262585"/>
    <lineage>
        <taxon>Bacteria</taxon>
        <taxon>Pseudomonadati</taxon>
        <taxon>Pseudomonadota</taxon>
        <taxon>Gammaproteobacteria</taxon>
        <taxon>Moraxellales</taxon>
        <taxon>Moraxellaceae</taxon>
        <taxon>Acinetobacter</taxon>
    </lineage>
</organism>
<dbReference type="GO" id="GO:0046872">
    <property type="term" value="F:metal ion binding"/>
    <property type="evidence" value="ECO:0007669"/>
    <property type="project" value="UniProtKB-KW"/>
</dbReference>
<dbReference type="Proteomes" id="UP000185895">
    <property type="component" value="Unassembled WGS sequence"/>
</dbReference>
<evidence type="ECO:0000256" key="1">
    <source>
        <dbReference type="ARBA" id="ARBA00000830"/>
    </source>
</evidence>
<keyword evidence="9" id="KW-0119">Carbohydrate metabolism</keyword>
<dbReference type="EMBL" id="MKKK01000012">
    <property type="protein sequence ID" value="OEY97255.1"/>
    <property type="molecule type" value="Genomic_DNA"/>
</dbReference>
<gene>
    <name evidence="10" type="ORF">BJI46_02205</name>
</gene>
<dbReference type="OrthoDB" id="9776368at2"/>
<dbReference type="GO" id="GO:0005975">
    <property type="term" value="P:carbohydrate metabolic process"/>
    <property type="evidence" value="ECO:0007669"/>
    <property type="project" value="InterPro"/>
</dbReference>
<dbReference type="GO" id="GO:0006281">
    <property type="term" value="P:DNA repair"/>
    <property type="evidence" value="ECO:0007669"/>
    <property type="project" value="TreeGrafter"/>
</dbReference>
<protein>
    <recommendedName>
        <fullName evidence="5">phosphoglycolate phosphatase</fullName>
        <ecNumber evidence="5">3.1.3.18</ecNumber>
    </recommendedName>
</protein>
<evidence type="ECO:0000313" key="11">
    <source>
        <dbReference type="Proteomes" id="UP000185895"/>
    </source>
</evidence>
<dbReference type="InterPro" id="IPR006439">
    <property type="entry name" value="HAD-SF_hydro_IA"/>
</dbReference>
<keyword evidence="7" id="KW-0378">Hydrolase</keyword>
<comment type="cofactor">
    <cofactor evidence="2">
        <name>Mg(2+)</name>
        <dbReference type="ChEBI" id="CHEBI:18420"/>
    </cofactor>
</comment>
<keyword evidence="6" id="KW-0479">Metal-binding</keyword>
<comment type="catalytic activity">
    <reaction evidence="1">
        <text>2-phosphoglycolate + H2O = glycolate + phosphate</text>
        <dbReference type="Rhea" id="RHEA:14369"/>
        <dbReference type="ChEBI" id="CHEBI:15377"/>
        <dbReference type="ChEBI" id="CHEBI:29805"/>
        <dbReference type="ChEBI" id="CHEBI:43474"/>
        <dbReference type="ChEBI" id="CHEBI:58033"/>
        <dbReference type="EC" id="3.1.3.18"/>
    </reaction>
</comment>
<dbReference type="SUPFAM" id="SSF56784">
    <property type="entry name" value="HAD-like"/>
    <property type="match status" value="1"/>
</dbReference>
<dbReference type="InterPro" id="IPR036412">
    <property type="entry name" value="HAD-like_sf"/>
</dbReference>
<dbReference type="CDD" id="cd16417">
    <property type="entry name" value="HAD_PGPase"/>
    <property type="match status" value="1"/>
</dbReference>
<dbReference type="FunFam" id="3.40.50.1000:FF:000022">
    <property type="entry name" value="Phosphoglycolate phosphatase"/>
    <property type="match status" value="1"/>
</dbReference>
<dbReference type="RefSeq" id="WP_070069402.1">
    <property type="nucleotide sequence ID" value="NZ_MKKK01000012.1"/>
</dbReference>
<dbReference type="SFLD" id="SFLDG01135">
    <property type="entry name" value="C1.5.6:_HAD__Beta-PGM__Phospha"/>
    <property type="match status" value="1"/>
</dbReference>